<evidence type="ECO:0000259" key="1">
    <source>
        <dbReference type="PROSITE" id="PS50948"/>
    </source>
</evidence>
<dbReference type="InterPro" id="IPR003609">
    <property type="entry name" value="Pan_app"/>
</dbReference>
<reference evidence="3" key="1">
    <citation type="submission" date="2017-02" db="UniProtKB">
        <authorList>
            <consortium name="WormBaseParasite"/>
        </authorList>
    </citation>
    <scope>IDENTIFICATION</scope>
</reference>
<feature type="domain" description="Apple" evidence="1">
    <location>
        <begin position="15"/>
        <end position="102"/>
    </location>
</feature>
<dbReference type="Gene3D" id="3.50.4.10">
    <property type="entry name" value="Hepatocyte Growth Factor"/>
    <property type="match status" value="2"/>
</dbReference>
<dbReference type="Proteomes" id="UP000046393">
    <property type="component" value="Unplaced"/>
</dbReference>
<dbReference type="SUPFAM" id="SSF57414">
    <property type="entry name" value="Hairpin loop containing domain-like"/>
    <property type="match status" value="2"/>
</dbReference>
<dbReference type="AlphaFoldDB" id="A0A0N5AYU3"/>
<evidence type="ECO:0000313" key="2">
    <source>
        <dbReference type="Proteomes" id="UP000046393"/>
    </source>
</evidence>
<protein>
    <submittedName>
        <fullName evidence="3">PAN domain protein</fullName>
    </submittedName>
</protein>
<organism evidence="2 3">
    <name type="scientific">Syphacia muris</name>
    <dbReference type="NCBI Taxonomy" id="451379"/>
    <lineage>
        <taxon>Eukaryota</taxon>
        <taxon>Metazoa</taxon>
        <taxon>Ecdysozoa</taxon>
        <taxon>Nematoda</taxon>
        <taxon>Chromadorea</taxon>
        <taxon>Rhabditida</taxon>
        <taxon>Spirurina</taxon>
        <taxon>Oxyuridomorpha</taxon>
        <taxon>Oxyuroidea</taxon>
        <taxon>Oxyuridae</taxon>
        <taxon>Syphacia</taxon>
    </lineage>
</organism>
<dbReference type="STRING" id="451379.A0A0N5AYU3"/>
<sequence length="213" mass="24212">MSQKDEERQQTLPACQNSEKALWLMVENAVLDPKVLSKKTQADSIETCRFKCNLITNAGRNCPAFTYNDVDQQCTLYTNDSPIVQNLLYKRSISTDFSTRTATKFCYPGNIEVFKNCTEIIAFHDFTLNVVPREEFDGMPKGKEGLHACIELCILSPYYFCKSATFLSNKGLCRLNEENSLSSPENFLEVTGQEQIYFENTCSQYHIGQSGKE</sequence>
<dbReference type="WBParaSite" id="SMUV_0001014301-mRNA-1">
    <property type="protein sequence ID" value="SMUV_0001014301-mRNA-1"/>
    <property type="gene ID" value="SMUV_0001014301"/>
</dbReference>
<feature type="domain" description="Apple" evidence="1">
    <location>
        <begin position="117"/>
        <end position="202"/>
    </location>
</feature>
<proteinExistence type="predicted"/>
<keyword evidence="2" id="KW-1185">Reference proteome</keyword>
<dbReference type="Pfam" id="PF00024">
    <property type="entry name" value="PAN_1"/>
    <property type="match status" value="2"/>
</dbReference>
<name>A0A0N5AYU3_9BILA</name>
<accession>A0A0N5AYU3</accession>
<dbReference type="PROSITE" id="PS50948">
    <property type="entry name" value="PAN"/>
    <property type="match status" value="2"/>
</dbReference>
<evidence type="ECO:0000313" key="3">
    <source>
        <dbReference type="WBParaSite" id="SMUV_0001014301-mRNA-1"/>
    </source>
</evidence>
<dbReference type="SMART" id="SM00473">
    <property type="entry name" value="PAN_AP"/>
    <property type="match status" value="2"/>
</dbReference>